<organism evidence="2 3">
    <name type="scientific">Pelomonas caseinilytica</name>
    <dbReference type="NCBI Taxonomy" id="2906763"/>
    <lineage>
        <taxon>Bacteria</taxon>
        <taxon>Pseudomonadati</taxon>
        <taxon>Pseudomonadota</taxon>
        <taxon>Betaproteobacteria</taxon>
        <taxon>Burkholderiales</taxon>
        <taxon>Sphaerotilaceae</taxon>
        <taxon>Roseateles</taxon>
    </lineage>
</organism>
<evidence type="ECO:0000313" key="3">
    <source>
        <dbReference type="Proteomes" id="UP001201463"/>
    </source>
</evidence>
<gene>
    <name evidence="2" type="ORF">LXT12_18095</name>
</gene>
<dbReference type="RefSeq" id="WP_233393684.1">
    <property type="nucleotide sequence ID" value="NZ_JAJTWT010000007.1"/>
</dbReference>
<accession>A0ABS8XHY9</accession>
<sequence length="315" mass="33688">MIKPLIACLSIAAATLTPVTSAQASRDFYYEGVLSVSGTTLATYRTPLTSSVYKPMADAQQTVMASLRGLLVPKLKDSLASVAGYQSGYATINGPMTLTYRNGEMTVSGLQVSLGATVKRSFGPLVGSCTVDLALDPATTIVGQLDFLSGTLTAKEIRGFKLQSRYVSCETNFDWVPLVGDLLDAAGEHFVDQLIETGLQDAYNAIGNLDGLKPVKFMGLDAIPDSAFGSAGLQLAQLKNQIASGFQNLPLLTVQFGDPKRRVYGPQGYPHEAGSHDLIMGIGVGNLYFELGEHRIYYDEMYCPPASTGRSCIPF</sequence>
<keyword evidence="1" id="KW-0732">Signal</keyword>
<keyword evidence="3" id="KW-1185">Reference proteome</keyword>
<dbReference type="EMBL" id="JAJTWT010000007">
    <property type="protein sequence ID" value="MCE4539167.1"/>
    <property type="molecule type" value="Genomic_DNA"/>
</dbReference>
<dbReference type="Proteomes" id="UP001201463">
    <property type="component" value="Unassembled WGS sequence"/>
</dbReference>
<feature type="signal peptide" evidence="1">
    <location>
        <begin position="1"/>
        <end position="24"/>
    </location>
</feature>
<comment type="caution">
    <text evidence="2">The sequence shown here is derived from an EMBL/GenBank/DDBJ whole genome shotgun (WGS) entry which is preliminary data.</text>
</comment>
<proteinExistence type="predicted"/>
<protein>
    <submittedName>
        <fullName evidence="2">Uncharacterized protein</fullName>
    </submittedName>
</protein>
<reference evidence="2 3" key="1">
    <citation type="submission" date="2021-12" db="EMBL/GenBank/DDBJ databases">
        <title>Genome seq of p7.</title>
        <authorList>
            <person name="Seo T."/>
        </authorList>
    </citation>
    <scope>NUCLEOTIDE SEQUENCE [LARGE SCALE GENOMIC DNA]</scope>
    <source>
        <strain evidence="2 3">P7</strain>
    </source>
</reference>
<name>A0ABS8XHY9_9BURK</name>
<evidence type="ECO:0000313" key="2">
    <source>
        <dbReference type="EMBL" id="MCE4539167.1"/>
    </source>
</evidence>
<evidence type="ECO:0000256" key="1">
    <source>
        <dbReference type="SAM" id="SignalP"/>
    </source>
</evidence>
<feature type="chain" id="PRO_5046701693" evidence="1">
    <location>
        <begin position="25"/>
        <end position="315"/>
    </location>
</feature>